<organism evidence="10 11">
    <name type="scientific">Lentinula lateritia</name>
    <dbReference type="NCBI Taxonomy" id="40482"/>
    <lineage>
        <taxon>Eukaryota</taxon>
        <taxon>Fungi</taxon>
        <taxon>Dikarya</taxon>
        <taxon>Basidiomycota</taxon>
        <taxon>Agaricomycotina</taxon>
        <taxon>Agaricomycetes</taxon>
        <taxon>Agaricomycetidae</taxon>
        <taxon>Agaricales</taxon>
        <taxon>Marasmiineae</taxon>
        <taxon>Omphalotaceae</taxon>
        <taxon>Lentinula</taxon>
    </lineage>
</organism>
<dbReference type="InterPro" id="IPR035437">
    <property type="entry name" value="SNase_OB-fold_sf"/>
</dbReference>
<proteinExistence type="inferred from homology"/>
<evidence type="ECO:0000313" key="10">
    <source>
        <dbReference type="EMBL" id="KAJ4484281.1"/>
    </source>
</evidence>
<dbReference type="SMART" id="SM00318">
    <property type="entry name" value="SNc"/>
    <property type="match status" value="1"/>
</dbReference>
<reference evidence="10" key="2">
    <citation type="journal article" date="2023" name="Proc. Natl. Acad. Sci. U.S.A.">
        <title>A global phylogenomic analysis of the shiitake genus Lentinula.</title>
        <authorList>
            <person name="Sierra-Patev S."/>
            <person name="Min B."/>
            <person name="Naranjo-Ortiz M."/>
            <person name="Looney B."/>
            <person name="Konkel Z."/>
            <person name="Slot J.C."/>
            <person name="Sakamoto Y."/>
            <person name="Steenwyk J.L."/>
            <person name="Rokas A."/>
            <person name="Carro J."/>
            <person name="Camarero S."/>
            <person name="Ferreira P."/>
            <person name="Molpeceres G."/>
            <person name="Ruiz-Duenas F.J."/>
            <person name="Serrano A."/>
            <person name="Henrissat B."/>
            <person name="Drula E."/>
            <person name="Hughes K.W."/>
            <person name="Mata J.L."/>
            <person name="Ishikawa N.K."/>
            <person name="Vargas-Isla R."/>
            <person name="Ushijima S."/>
            <person name="Smith C.A."/>
            <person name="Donoghue J."/>
            <person name="Ahrendt S."/>
            <person name="Andreopoulos W."/>
            <person name="He G."/>
            <person name="LaButti K."/>
            <person name="Lipzen A."/>
            <person name="Ng V."/>
            <person name="Riley R."/>
            <person name="Sandor L."/>
            <person name="Barry K."/>
            <person name="Martinez A.T."/>
            <person name="Xiao Y."/>
            <person name="Gibbons J.G."/>
            <person name="Terashima K."/>
            <person name="Grigoriev I.V."/>
            <person name="Hibbett D."/>
        </authorList>
    </citation>
    <scope>NUCLEOTIDE SEQUENCE</scope>
    <source>
        <strain evidence="10">Sp2 HRB7682 ss15</strain>
    </source>
</reference>
<evidence type="ECO:0000256" key="5">
    <source>
        <dbReference type="ARBA" id="ARBA00022759"/>
    </source>
</evidence>
<evidence type="ECO:0000256" key="7">
    <source>
        <dbReference type="ARBA" id="ARBA00022837"/>
    </source>
</evidence>
<dbReference type="Proteomes" id="UP001150238">
    <property type="component" value="Unassembled WGS sequence"/>
</dbReference>
<gene>
    <name evidence="10" type="ORF">C8J55DRAFT_426243</name>
</gene>
<feature type="region of interest" description="Disordered" evidence="8">
    <location>
        <begin position="247"/>
        <end position="274"/>
    </location>
</feature>
<comment type="similarity">
    <text evidence="3">Belongs to the LCL3 family.</text>
</comment>
<evidence type="ECO:0000256" key="6">
    <source>
        <dbReference type="ARBA" id="ARBA00022801"/>
    </source>
</evidence>
<dbReference type="SUPFAM" id="SSF50199">
    <property type="entry name" value="Staphylococcal nuclease"/>
    <property type="match status" value="1"/>
</dbReference>
<evidence type="ECO:0000256" key="4">
    <source>
        <dbReference type="ARBA" id="ARBA00022722"/>
    </source>
</evidence>
<dbReference type="EMBL" id="JANVFS010000012">
    <property type="protein sequence ID" value="KAJ4484281.1"/>
    <property type="molecule type" value="Genomic_DNA"/>
</dbReference>
<evidence type="ECO:0000256" key="8">
    <source>
        <dbReference type="SAM" id="MobiDB-lite"/>
    </source>
</evidence>
<dbReference type="PROSITE" id="PS50830">
    <property type="entry name" value="TNASE_3"/>
    <property type="match status" value="1"/>
</dbReference>
<dbReference type="GO" id="GO:0016787">
    <property type="term" value="F:hydrolase activity"/>
    <property type="evidence" value="ECO:0007669"/>
    <property type="project" value="UniProtKB-KW"/>
</dbReference>
<keyword evidence="4" id="KW-0540">Nuclease</keyword>
<protein>
    <submittedName>
        <fullName evidence="10">SNase-domain-containing protein</fullName>
    </submittedName>
</protein>
<dbReference type="InterPro" id="IPR016071">
    <property type="entry name" value="Staphylococal_nuclease_OB-fold"/>
</dbReference>
<dbReference type="PANTHER" id="PTHR12302">
    <property type="entry name" value="EBNA2 BINDING PROTEIN P100"/>
    <property type="match status" value="1"/>
</dbReference>
<dbReference type="Gene3D" id="2.40.50.90">
    <property type="match status" value="1"/>
</dbReference>
<evidence type="ECO:0000256" key="2">
    <source>
        <dbReference type="ARBA" id="ARBA00004173"/>
    </source>
</evidence>
<evidence type="ECO:0000313" key="11">
    <source>
        <dbReference type="Proteomes" id="UP001150238"/>
    </source>
</evidence>
<dbReference type="GO" id="GO:0005739">
    <property type="term" value="C:mitochondrion"/>
    <property type="evidence" value="ECO:0007669"/>
    <property type="project" value="UniProtKB-SubCell"/>
</dbReference>
<name>A0A9W9AJF5_9AGAR</name>
<dbReference type="PANTHER" id="PTHR12302:SF3">
    <property type="entry name" value="SERINE_THREONINE-PROTEIN KINASE 31"/>
    <property type="match status" value="1"/>
</dbReference>
<comment type="caution">
    <text evidence="10">The sequence shown here is derived from an EMBL/GenBank/DDBJ whole genome shotgun (WGS) entry which is preliminary data.</text>
</comment>
<sequence>MAPPKLPQELEEYVANLEKKASSIPPQILVTSAFAAGAITAIGASRIYSRYFKRIQNSDWITPESFQKKRWIKGIVTSVGDADNFRLYHTPGIGWTWPLKFRRVPSTTRELKNKTVHIRIAGADAPEAGHFGRLAQPYAEESLAWLTNRIIGRTVYCQLTQRDQYARIVANVVTKKRFLPGSFFGNNLSLEMLKSGWATVYEQAGAEYGKWGKEEFLKAETGAKASRLGIWKNGLDGETPAEYKRRHAQAEATPVLKGDKSKIKNTPSSSPPRSFLNKLRFW</sequence>
<keyword evidence="6" id="KW-0378">Hydrolase</keyword>
<dbReference type="GO" id="GO:0004519">
    <property type="term" value="F:endonuclease activity"/>
    <property type="evidence" value="ECO:0007669"/>
    <property type="project" value="UniProtKB-KW"/>
</dbReference>
<dbReference type="Pfam" id="PF00565">
    <property type="entry name" value="SNase"/>
    <property type="match status" value="1"/>
</dbReference>
<keyword evidence="7" id="KW-0106">Calcium</keyword>
<evidence type="ECO:0000256" key="1">
    <source>
        <dbReference type="ARBA" id="ARBA00004167"/>
    </source>
</evidence>
<dbReference type="GO" id="GO:0016020">
    <property type="term" value="C:membrane"/>
    <property type="evidence" value="ECO:0007669"/>
    <property type="project" value="UniProtKB-SubCell"/>
</dbReference>
<evidence type="ECO:0000259" key="9">
    <source>
        <dbReference type="PROSITE" id="PS50830"/>
    </source>
</evidence>
<keyword evidence="5" id="KW-0255">Endonuclease</keyword>
<accession>A0A9W9AJF5</accession>
<comment type="subcellular location">
    <subcellularLocation>
        <location evidence="1">Membrane</location>
        <topology evidence="1">Single-pass membrane protein</topology>
    </subcellularLocation>
    <subcellularLocation>
        <location evidence="2">Mitochondrion</location>
    </subcellularLocation>
</comment>
<reference evidence="10" key="1">
    <citation type="submission" date="2022-08" db="EMBL/GenBank/DDBJ databases">
        <authorList>
            <consortium name="DOE Joint Genome Institute"/>
            <person name="Min B."/>
            <person name="Riley R."/>
            <person name="Sierra-Patev S."/>
            <person name="Naranjo-Ortiz M."/>
            <person name="Looney B."/>
            <person name="Konkel Z."/>
            <person name="Slot J.C."/>
            <person name="Sakamoto Y."/>
            <person name="Steenwyk J.L."/>
            <person name="Rokas A."/>
            <person name="Carro J."/>
            <person name="Camarero S."/>
            <person name="Ferreira P."/>
            <person name="Molpeceres G."/>
            <person name="Ruiz-Duenas F.J."/>
            <person name="Serrano A."/>
            <person name="Henrissat B."/>
            <person name="Drula E."/>
            <person name="Hughes K.W."/>
            <person name="Mata J.L."/>
            <person name="Ishikawa N.K."/>
            <person name="Vargas-Isla R."/>
            <person name="Ushijima S."/>
            <person name="Smith C.A."/>
            <person name="Ahrendt S."/>
            <person name="Andreopoulos W."/>
            <person name="He G."/>
            <person name="Labutti K."/>
            <person name="Lipzen A."/>
            <person name="Ng V."/>
            <person name="Sandor L."/>
            <person name="Barry K."/>
            <person name="Martinez A.T."/>
            <person name="Xiao Y."/>
            <person name="Gibbons J.G."/>
            <person name="Terashima K."/>
            <person name="Hibbett D.S."/>
            <person name="Grigoriev I.V."/>
        </authorList>
    </citation>
    <scope>NUCLEOTIDE SEQUENCE</scope>
    <source>
        <strain evidence="10">Sp2 HRB7682 ss15</strain>
    </source>
</reference>
<evidence type="ECO:0000256" key="3">
    <source>
        <dbReference type="ARBA" id="ARBA00005435"/>
    </source>
</evidence>
<feature type="domain" description="TNase-like" evidence="9">
    <location>
        <begin position="70"/>
        <end position="233"/>
    </location>
</feature>
<dbReference type="AlphaFoldDB" id="A0A9W9AJF5"/>